<organism evidence="1 2">
    <name type="scientific">Dentiscutata heterogama</name>
    <dbReference type="NCBI Taxonomy" id="1316150"/>
    <lineage>
        <taxon>Eukaryota</taxon>
        <taxon>Fungi</taxon>
        <taxon>Fungi incertae sedis</taxon>
        <taxon>Mucoromycota</taxon>
        <taxon>Glomeromycotina</taxon>
        <taxon>Glomeromycetes</taxon>
        <taxon>Diversisporales</taxon>
        <taxon>Gigasporaceae</taxon>
        <taxon>Dentiscutata</taxon>
    </lineage>
</organism>
<dbReference type="Proteomes" id="UP000789702">
    <property type="component" value="Unassembled WGS sequence"/>
</dbReference>
<proteinExistence type="predicted"/>
<gene>
    <name evidence="1" type="ORF">DHETER_LOCUS11718</name>
</gene>
<dbReference type="EMBL" id="CAJVPU010026539">
    <property type="protein sequence ID" value="CAG8700283.1"/>
    <property type="molecule type" value="Genomic_DNA"/>
</dbReference>
<reference evidence="1" key="1">
    <citation type="submission" date="2021-06" db="EMBL/GenBank/DDBJ databases">
        <authorList>
            <person name="Kallberg Y."/>
            <person name="Tangrot J."/>
            <person name="Rosling A."/>
        </authorList>
    </citation>
    <scope>NUCLEOTIDE SEQUENCE</scope>
    <source>
        <strain evidence="1">IL203A</strain>
    </source>
</reference>
<keyword evidence="2" id="KW-1185">Reference proteome</keyword>
<protein>
    <submittedName>
        <fullName evidence="1">11243_t:CDS:1</fullName>
    </submittedName>
</protein>
<comment type="caution">
    <text evidence="1">The sequence shown here is derived from an EMBL/GenBank/DDBJ whole genome shotgun (WGS) entry which is preliminary data.</text>
</comment>
<feature type="non-terminal residue" evidence="1">
    <location>
        <position position="1"/>
    </location>
</feature>
<accession>A0ACA9PFQ5</accession>
<evidence type="ECO:0000313" key="1">
    <source>
        <dbReference type="EMBL" id="CAG8700283.1"/>
    </source>
</evidence>
<sequence>REAHHALFAMENMRIMDYMVNGIKMKQNIALPATVQAMNSSL</sequence>
<name>A0ACA9PFQ5_9GLOM</name>
<evidence type="ECO:0000313" key="2">
    <source>
        <dbReference type="Proteomes" id="UP000789702"/>
    </source>
</evidence>